<gene>
    <name evidence="2" type="ORF">E4O86_12550</name>
</gene>
<dbReference type="RefSeq" id="WP_161140889.1">
    <property type="nucleotide sequence ID" value="NZ_SPKJ01000040.1"/>
</dbReference>
<dbReference type="OrthoDB" id="8082779at2"/>
<evidence type="ECO:0000256" key="1">
    <source>
        <dbReference type="SAM" id="MobiDB-lite"/>
    </source>
</evidence>
<dbReference type="AlphaFoldDB" id="A0A964T518"/>
<protein>
    <submittedName>
        <fullName evidence="2">Uncharacterized protein</fullName>
    </submittedName>
</protein>
<evidence type="ECO:0000313" key="3">
    <source>
        <dbReference type="Proteomes" id="UP000773614"/>
    </source>
</evidence>
<reference evidence="2" key="1">
    <citation type="submission" date="2019-03" db="EMBL/GenBank/DDBJ databases">
        <title>Afifella sp. nov., isolated from activated sludge.</title>
        <authorList>
            <person name="Li Q."/>
            <person name="Liu Y."/>
        </authorList>
    </citation>
    <scope>NUCLEOTIDE SEQUENCE</scope>
    <source>
        <strain evidence="2">L72</strain>
    </source>
</reference>
<dbReference type="EMBL" id="SPKJ01000040">
    <property type="protein sequence ID" value="MYZ48540.1"/>
    <property type="molecule type" value="Genomic_DNA"/>
</dbReference>
<organism evidence="2 3">
    <name type="scientific">Propylenella binzhouense</name>
    <dbReference type="NCBI Taxonomy" id="2555902"/>
    <lineage>
        <taxon>Bacteria</taxon>
        <taxon>Pseudomonadati</taxon>
        <taxon>Pseudomonadota</taxon>
        <taxon>Alphaproteobacteria</taxon>
        <taxon>Hyphomicrobiales</taxon>
        <taxon>Propylenellaceae</taxon>
        <taxon>Propylenella</taxon>
    </lineage>
</organism>
<proteinExistence type="predicted"/>
<feature type="region of interest" description="Disordered" evidence="1">
    <location>
        <begin position="27"/>
        <end position="50"/>
    </location>
</feature>
<dbReference type="Proteomes" id="UP000773614">
    <property type="component" value="Unassembled WGS sequence"/>
</dbReference>
<comment type="caution">
    <text evidence="2">The sequence shown here is derived from an EMBL/GenBank/DDBJ whole genome shotgun (WGS) entry which is preliminary data.</text>
</comment>
<keyword evidence="3" id="KW-1185">Reference proteome</keyword>
<sequence length="106" mass="12113">MASKDAKEKLVGFLDRHAFEPVLRAKPDAYPDSKRGKLEDVQRATRSEQDRYHGYGSADEVFRMFRDDLSSEPAQKIHRELKDLGLPTLNDVRGAFEHLAEEVGVR</sequence>
<accession>A0A964T518</accession>
<name>A0A964T518_9HYPH</name>
<evidence type="ECO:0000313" key="2">
    <source>
        <dbReference type="EMBL" id="MYZ48540.1"/>
    </source>
</evidence>